<sequence length="71" mass="7886">MRRETTQQGAHDVRSLSGPRGYSATHYGLRCLQSDASEKCVKEFYVKVKNMQLKLGLQSLTLNPSASNVSI</sequence>
<proteinExistence type="predicted"/>
<dbReference type="EMBL" id="LZPO01044458">
    <property type="protein sequence ID" value="OBS74223.1"/>
    <property type="molecule type" value="Genomic_DNA"/>
</dbReference>
<evidence type="ECO:0000256" key="1">
    <source>
        <dbReference type="SAM" id="MobiDB-lite"/>
    </source>
</evidence>
<dbReference type="AlphaFoldDB" id="A0A1A6H6J1"/>
<keyword evidence="3" id="KW-1185">Reference proteome</keyword>
<dbReference type="Proteomes" id="UP000092124">
    <property type="component" value="Unassembled WGS sequence"/>
</dbReference>
<protein>
    <submittedName>
        <fullName evidence="2">Uncharacterized protein</fullName>
    </submittedName>
</protein>
<feature type="region of interest" description="Disordered" evidence="1">
    <location>
        <begin position="1"/>
        <end position="22"/>
    </location>
</feature>
<evidence type="ECO:0000313" key="3">
    <source>
        <dbReference type="Proteomes" id="UP000092124"/>
    </source>
</evidence>
<gene>
    <name evidence="2" type="ORF">A6R68_15236</name>
</gene>
<evidence type="ECO:0000313" key="2">
    <source>
        <dbReference type="EMBL" id="OBS74223.1"/>
    </source>
</evidence>
<name>A0A1A6H6J1_NEOLE</name>
<comment type="caution">
    <text evidence="2">The sequence shown here is derived from an EMBL/GenBank/DDBJ whole genome shotgun (WGS) entry which is preliminary data.</text>
</comment>
<accession>A0A1A6H6J1</accession>
<reference evidence="2 3" key="1">
    <citation type="submission" date="2016-06" db="EMBL/GenBank/DDBJ databases">
        <title>The Draft Genome Sequence and Annotation of the Desert Woodrat Neotoma lepida.</title>
        <authorList>
            <person name="Campbell M."/>
            <person name="Oakeson K.F."/>
            <person name="Yandell M."/>
            <person name="Halpert J.R."/>
            <person name="Dearing D."/>
        </authorList>
    </citation>
    <scope>NUCLEOTIDE SEQUENCE [LARGE SCALE GENOMIC DNA]</scope>
    <source>
        <strain evidence="2">417</strain>
        <tissue evidence="2">Liver</tissue>
    </source>
</reference>
<organism evidence="2 3">
    <name type="scientific">Neotoma lepida</name>
    <name type="common">Desert woodrat</name>
    <dbReference type="NCBI Taxonomy" id="56216"/>
    <lineage>
        <taxon>Eukaryota</taxon>
        <taxon>Metazoa</taxon>
        <taxon>Chordata</taxon>
        <taxon>Craniata</taxon>
        <taxon>Vertebrata</taxon>
        <taxon>Euteleostomi</taxon>
        <taxon>Mammalia</taxon>
        <taxon>Eutheria</taxon>
        <taxon>Euarchontoglires</taxon>
        <taxon>Glires</taxon>
        <taxon>Rodentia</taxon>
        <taxon>Myomorpha</taxon>
        <taxon>Muroidea</taxon>
        <taxon>Cricetidae</taxon>
        <taxon>Neotominae</taxon>
        <taxon>Neotoma</taxon>
    </lineage>
</organism>